<protein>
    <submittedName>
        <fullName evidence="1">tRNA(Glu)-specific nuclease WapA</fullName>
        <ecNumber evidence="1">3.1.-.-</ecNumber>
    </submittedName>
</protein>
<evidence type="ECO:0000313" key="1">
    <source>
        <dbReference type="EMBL" id="VVE56775.1"/>
    </source>
</evidence>
<dbReference type="InterPro" id="IPR050708">
    <property type="entry name" value="T6SS_VgrG/RHS"/>
</dbReference>
<keyword evidence="2" id="KW-1185">Reference proteome</keyword>
<proteinExistence type="predicted"/>
<dbReference type="NCBIfam" id="TIGR03696">
    <property type="entry name" value="Rhs_assc_core"/>
    <property type="match status" value="1"/>
</dbReference>
<dbReference type="InterPro" id="IPR022385">
    <property type="entry name" value="Rhs_assc_core"/>
</dbReference>
<gene>
    <name evidence="1" type="primary">wapA_4</name>
    <name evidence="1" type="ORF">PIN31115_05105</name>
</gene>
<evidence type="ECO:0000313" key="2">
    <source>
        <dbReference type="Proteomes" id="UP000333828"/>
    </source>
</evidence>
<sequence>MSPIKHFSSNAQLAFETYASMNRHVVVSPKSGQGLLRIPIAGLFADAGTSPALDISLSCKTHEGDLNILPCGMKTRIRESLADDPYERFADLPLCDGRTLNFELRSGESFNGGDFLVEGPGHALVVYHKNGVSERFGIKDVLLQQADAQKSWIYPTHYILPSGRSLKFDWTLFRGGPRVVAINDDDGCLLNADWMDSPFASTGAKIPVPVLKNITLFPGSDEQVSYTCTYAKYSNSFEQTIEVTGAIGTAKTIYVLENELGAVKKFEMRRQQSLAAETKGDPDVLETSTHAELMEFNGKQIVKHTTLPGETVTALIESYKYDASKTTVACTQGSKNVLSRVYTFNDTGQVSEAVTAADVTVLTEQSVSIDKVRGIATHKTTKKIANTVVDELTLEYDASGNLIKSTQGDTITEWTYFNNYAAYTVKENATSYHDTSFFGILLKVVDFTNPIGLGFVAFGSGGLTWGTRIDSTVTMSITKNDYAKATFQLPFDMSYAGDTKSFTSHVESELVSRQDGGKKYALRLTYYGYASFTSKPVSGVDREYVLLPGRKLTVMHPSYEEIDVSAEQLKIAKAAAKALLDSLDKQLSTAGDKKSKDETQSLIDTLNKSLVQQSKTNARGFKLKQPSAGKWTDRSMHLEDIAYQTNVNDPGFGQISTTSAWLIGAGGGKVRGSEIKTSFTYKTDAKNKRKITVLTTTETADSTTFTLSQTRSALTGRIDESVDGEGVKTTCNYDKVGTLIKETASQAGVTAGQREYTITPLKGRRWQHETLDSVSKQRTRVIRDELARDCESWASPDGKVWLLMTRCTYDAQGRLASDEQYDYDYANVKHSMLTTNWTYDDAKNTCSVKKVQTDAGGKEVDTQSLTLASKAMGETLLVGAAETQRNYDAAERTLTESAGASGAPSFRKLTAFDVGGNMTSVNTETIDGSRTTLPGDKITMAYDGQGRLKTLTPAKGAPTAFTYDRFDRLLTSTTDGIEISNIFPDETLASVAVTAYVEDDKGTISLGEQRVDGLGRPAREISNGTDAIFTYNGASRWGKQIDAGERPATVTGYKSEIDGSGLRYTETMTDNAGTRASKTHFSHRQQIIAFEDITGAKTAFQYDAFGRLERSINDSCEATYVYSDNGLLSKETIKAAKQNLTMTVQYSYNRSGIEIKRKFECTGVKTHVIESQRIGDGRIDRIMLKVDDKTSNADYFEYDASQRLKTWSCSQAGFAGYGGKQYVKQVFEYDKLGNVLSSDNEFYTGTSRPEALSVSTTTRTYDAKPGVLTTLDGKPYDNDDAGRLTKRSNRTLAYYGNGRAKSCSATAGGKDGDFVFTYDDLGRIRGGSAGKGKWNETYHYRGQRRYAVSQQDDAKKHGFNKRTLVLKNDSPSCFLQEASTTIDDKTTATSTFELRDQAGTIFASVDLDTKAITYYRYSPYGYRNVDPGVVTWLGFKGEPLNYVGFYHLGNGYRMYDPEHCRFQSPDVMSPFGIGGIAAYVYCHGDPINYHDPSGHVEIAQYSRLDTMPLMYTQEFRIAASVLGLLATPFTSGSSLALAIGVTGLAAVGSAFDISSIVLEESDPELASVLGYLGLGFGVINLGTGVLGTARRAPAVVAGQGLRGGGLYSRMVARFGRVKPGLAGNATKKVGLQGNKGFKALTKGNSYAGVVNGAYGATPYGDAAAKVSNYLSTEYSTAAYAKEMQGLANTKSLDIGGLFGNLDRQHGVDLLLPMQQITFDQVMDALAGAGYHYKVVDGLFCRSATSAMAPGFAKPGLSRIFDGMDWWSGARTTS</sequence>
<reference evidence="1 2" key="1">
    <citation type="submission" date="2019-08" db="EMBL/GenBank/DDBJ databases">
        <authorList>
            <person name="Peeters C."/>
        </authorList>
    </citation>
    <scope>NUCLEOTIDE SEQUENCE [LARGE SCALE GENOMIC DNA]</scope>
    <source>
        <strain evidence="1 2">LMG 31115</strain>
    </source>
</reference>
<dbReference type="Pfam" id="PF05593">
    <property type="entry name" value="RHS_repeat"/>
    <property type="match status" value="1"/>
</dbReference>
<dbReference type="PANTHER" id="PTHR32305:SF15">
    <property type="entry name" value="PROTEIN RHSA-RELATED"/>
    <property type="match status" value="1"/>
</dbReference>
<dbReference type="EMBL" id="CABPSI010000007">
    <property type="protein sequence ID" value="VVE56775.1"/>
    <property type="molecule type" value="Genomic_DNA"/>
</dbReference>
<dbReference type="GO" id="GO:0016787">
    <property type="term" value="F:hydrolase activity"/>
    <property type="evidence" value="ECO:0007669"/>
    <property type="project" value="UniProtKB-KW"/>
</dbReference>
<organism evidence="1 2">
    <name type="scientific">Pandoraea iniqua</name>
    <dbReference type="NCBI Taxonomy" id="2508288"/>
    <lineage>
        <taxon>Bacteria</taxon>
        <taxon>Pseudomonadati</taxon>
        <taxon>Pseudomonadota</taxon>
        <taxon>Betaproteobacteria</taxon>
        <taxon>Burkholderiales</taxon>
        <taxon>Burkholderiaceae</taxon>
        <taxon>Pandoraea</taxon>
    </lineage>
</organism>
<dbReference type="PANTHER" id="PTHR32305">
    <property type="match status" value="1"/>
</dbReference>
<accession>A0A5E4Z8R6</accession>
<keyword evidence="1" id="KW-0378">Hydrolase</keyword>
<name>A0A5E4Z8R6_9BURK</name>
<dbReference type="Gene3D" id="2.180.10.10">
    <property type="entry name" value="RHS repeat-associated core"/>
    <property type="match status" value="2"/>
</dbReference>
<dbReference type="EC" id="3.1.-.-" evidence="1"/>
<dbReference type="RefSeq" id="WP_174996266.1">
    <property type="nucleotide sequence ID" value="NZ_CABPSI010000007.1"/>
</dbReference>
<dbReference type="Proteomes" id="UP000333828">
    <property type="component" value="Unassembled WGS sequence"/>
</dbReference>
<dbReference type="InterPro" id="IPR031325">
    <property type="entry name" value="RHS_repeat"/>
</dbReference>